<dbReference type="Pfam" id="PF21982">
    <property type="entry name" value="RecX_HTH1"/>
    <property type="match status" value="1"/>
</dbReference>
<comment type="similarity">
    <text evidence="2 5">Belongs to the RecX family.</text>
</comment>
<dbReference type="EMBL" id="QRHA01000007">
    <property type="protein sequence ID" value="RDV25263.1"/>
    <property type="molecule type" value="Genomic_DNA"/>
</dbReference>
<dbReference type="InterPro" id="IPR003783">
    <property type="entry name" value="Regulatory_RecX"/>
</dbReference>
<evidence type="ECO:0000256" key="5">
    <source>
        <dbReference type="HAMAP-Rule" id="MF_01114"/>
    </source>
</evidence>
<dbReference type="Proteomes" id="UP000256561">
    <property type="component" value="Unassembled WGS sequence"/>
</dbReference>
<sequence>MSDSNRKIIIDAITRMLARREHSAVEIIRKLADKGIGEQDSRGAVEEFRSAGIQSDYRFAEMKIRAAYNKGQGPQRIIGELAQHKISGDCIKMAMDELSLDWFALAARVREKKFGEQLPEDFRQRQKQQQFLQYRGFSSEHIQEAVNGD</sequence>
<dbReference type="OrthoDB" id="7066780at2"/>
<gene>
    <name evidence="5" type="primary">recX</name>
    <name evidence="9" type="ORF">DXV75_10795</name>
</gene>
<evidence type="ECO:0000259" key="6">
    <source>
        <dbReference type="Pfam" id="PF02631"/>
    </source>
</evidence>
<dbReference type="InterPro" id="IPR053925">
    <property type="entry name" value="RecX_HTH_3rd"/>
</dbReference>
<dbReference type="InterPro" id="IPR053924">
    <property type="entry name" value="RecX_HTH_2nd"/>
</dbReference>
<dbReference type="PANTHER" id="PTHR33602">
    <property type="entry name" value="REGULATORY PROTEIN RECX FAMILY PROTEIN"/>
    <property type="match status" value="1"/>
</dbReference>
<dbReference type="Pfam" id="PF02631">
    <property type="entry name" value="RecX_HTH2"/>
    <property type="match status" value="1"/>
</dbReference>
<comment type="function">
    <text evidence="5">Modulates RecA activity.</text>
</comment>
<comment type="caution">
    <text evidence="9">The sequence shown here is derived from an EMBL/GenBank/DDBJ whole genome shotgun (WGS) entry which is preliminary data.</text>
</comment>
<dbReference type="AlphaFoldDB" id="A0A3D8M687"/>
<comment type="subcellular location">
    <subcellularLocation>
        <location evidence="1 5">Cytoplasm</location>
    </subcellularLocation>
</comment>
<proteinExistence type="inferred from homology"/>
<dbReference type="GO" id="GO:0005737">
    <property type="term" value="C:cytoplasm"/>
    <property type="evidence" value="ECO:0007669"/>
    <property type="project" value="UniProtKB-SubCell"/>
</dbReference>
<keyword evidence="4 5" id="KW-0963">Cytoplasm</keyword>
<evidence type="ECO:0000256" key="3">
    <source>
        <dbReference type="ARBA" id="ARBA00018111"/>
    </source>
</evidence>
<evidence type="ECO:0000256" key="4">
    <source>
        <dbReference type="ARBA" id="ARBA00022490"/>
    </source>
</evidence>
<dbReference type="GO" id="GO:0006282">
    <property type="term" value="P:regulation of DNA repair"/>
    <property type="evidence" value="ECO:0007669"/>
    <property type="project" value="UniProtKB-UniRule"/>
</dbReference>
<dbReference type="PANTHER" id="PTHR33602:SF1">
    <property type="entry name" value="REGULATORY PROTEIN RECX FAMILY PROTEIN"/>
    <property type="match status" value="1"/>
</dbReference>
<dbReference type="InterPro" id="IPR053926">
    <property type="entry name" value="RecX_HTH_1st"/>
</dbReference>
<dbReference type="HAMAP" id="MF_01114">
    <property type="entry name" value="RecX"/>
    <property type="match status" value="1"/>
</dbReference>
<evidence type="ECO:0000256" key="1">
    <source>
        <dbReference type="ARBA" id="ARBA00004496"/>
    </source>
</evidence>
<reference evidence="10" key="1">
    <citation type="submission" date="2018-08" db="EMBL/GenBank/DDBJ databases">
        <authorList>
            <person name="Zhang J."/>
            <person name="Du Z.-J."/>
        </authorList>
    </citation>
    <scope>NUCLEOTIDE SEQUENCE [LARGE SCALE GENOMIC DNA]</scope>
    <source>
        <strain evidence="10">KCTC 52655</strain>
    </source>
</reference>
<feature type="domain" description="RecX second three-helical" evidence="6">
    <location>
        <begin position="55"/>
        <end position="95"/>
    </location>
</feature>
<dbReference type="Pfam" id="PF21981">
    <property type="entry name" value="RecX_HTH3"/>
    <property type="match status" value="1"/>
</dbReference>
<feature type="domain" description="RecX first three-helical" evidence="8">
    <location>
        <begin position="15"/>
        <end position="46"/>
    </location>
</feature>
<name>A0A3D8M687_9ALTE</name>
<dbReference type="Gene3D" id="1.10.10.10">
    <property type="entry name" value="Winged helix-like DNA-binding domain superfamily/Winged helix DNA-binding domain"/>
    <property type="match status" value="3"/>
</dbReference>
<evidence type="ECO:0000313" key="9">
    <source>
        <dbReference type="EMBL" id="RDV25263.1"/>
    </source>
</evidence>
<accession>A0A3D8M687</accession>
<keyword evidence="10" id="KW-1185">Reference proteome</keyword>
<dbReference type="InterPro" id="IPR036388">
    <property type="entry name" value="WH-like_DNA-bd_sf"/>
</dbReference>
<evidence type="ECO:0000313" key="10">
    <source>
        <dbReference type="Proteomes" id="UP000256561"/>
    </source>
</evidence>
<evidence type="ECO:0000256" key="2">
    <source>
        <dbReference type="ARBA" id="ARBA00009695"/>
    </source>
</evidence>
<evidence type="ECO:0000259" key="7">
    <source>
        <dbReference type="Pfam" id="PF21981"/>
    </source>
</evidence>
<evidence type="ECO:0000259" key="8">
    <source>
        <dbReference type="Pfam" id="PF21982"/>
    </source>
</evidence>
<feature type="domain" description="RecX third three-helical" evidence="7">
    <location>
        <begin position="103"/>
        <end position="146"/>
    </location>
</feature>
<organism evidence="9 10">
    <name type="scientific">Alteromonas aestuariivivens</name>
    <dbReference type="NCBI Taxonomy" id="1938339"/>
    <lineage>
        <taxon>Bacteria</taxon>
        <taxon>Pseudomonadati</taxon>
        <taxon>Pseudomonadota</taxon>
        <taxon>Gammaproteobacteria</taxon>
        <taxon>Alteromonadales</taxon>
        <taxon>Alteromonadaceae</taxon>
        <taxon>Alteromonas/Salinimonas group</taxon>
        <taxon>Alteromonas</taxon>
    </lineage>
</organism>
<protein>
    <recommendedName>
        <fullName evidence="3 5">Regulatory protein RecX</fullName>
    </recommendedName>
</protein>